<keyword evidence="2" id="KW-1185">Reference proteome</keyword>
<protein>
    <submittedName>
        <fullName evidence="1">Uncharacterized protein</fullName>
    </submittedName>
</protein>
<reference evidence="2" key="1">
    <citation type="journal article" date="2018" name="BMC Genomics">
        <title>Genomic insights into host adaptation between the wheat stripe rust pathogen (Puccinia striiformis f. sp. tritici) and the barley stripe rust pathogen (Puccinia striiformis f. sp. hordei).</title>
        <authorList>
            <person name="Xia C."/>
            <person name="Wang M."/>
            <person name="Yin C."/>
            <person name="Cornejo O.E."/>
            <person name="Hulbert S.H."/>
            <person name="Chen X."/>
        </authorList>
    </citation>
    <scope>NUCLEOTIDE SEQUENCE [LARGE SCALE GENOMIC DNA]</scope>
    <source>
        <strain evidence="2">93-210</strain>
    </source>
</reference>
<proteinExistence type="predicted"/>
<reference evidence="2" key="2">
    <citation type="journal article" date="2018" name="Mol. Plant Microbe Interact.">
        <title>Genome sequence resources for the wheat stripe rust pathogen (Puccinia striiformis f. sp. tritici) and the barley stripe rust pathogen (Puccinia striiformis f. sp. hordei).</title>
        <authorList>
            <person name="Xia C."/>
            <person name="Wang M."/>
            <person name="Yin C."/>
            <person name="Cornejo O.E."/>
            <person name="Hulbert S.H."/>
            <person name="Chen X."/>
        </authorList>
    </citation>
    <scope>NUCLEOTIDE SEQUENCE [LARGE SCALE GENOMIC DNA]</scope>
    <source>
        <strain evidence="2">93-210</strain>
    </source>
</reference>
<accession>A0ACC0DX28</accession>
<gene>
    <name evidence="1" type="ORF">MJO28_013029</name>
</gene>
<comment type="caution">
    <text evidence="1">The sequence shown here is derived from an EMBL/GenBank/DDBJ whole genome shotgun (WGS) entry which is preliminary data.</text>
</comment>
<dbReference type="Proteomes" id="UP001060170">
    <property type="component" value="Chromosome 13"/>
</dbReference>
<name>A0ACC0DX28_9BASI</name>
<dbReference type="EMBL" id="CM045877">
    <property type="protein sequence ID" value="KAI7940744.1"/>
    <property type="molecule type" value="Genomic_DNA"/>
</dbReference>
<organism evidence="1 2">
    <name type="scientific">Puccinia striiformis f. sp. tritici</name>
    <dbReference type="NCBI Taxonomy" id="168172"/>
    <lineage>
        <taxon>Eukaryota</taxon>
        <taxon>Fungi</taxon>
        <taxon>Dikarya</taxon>
        <taxon>Basidiomycota</taxon>
        <taxon>Pucciniomycotina</taxon>
        <taxon>Pucciniomycetes</taxon>
        <taxon>Pucciniales</taxon>
        <taxon>Pucciniaceae</taxon>
        <taxon>Puccinia</taxon>
    </lineage>
</organism>
<sequence length="89" mass="10296">MFPWMLGSLASHANWFSRQELLTSPSTLESALAMVWEYPAPFEATKKDGHPVNHDPTLGKNEKQSQLEFIHTWHLHGYTKTYQRKSIIV</sequence>
<evidence type="ECO:0000313" key="2">
    <source>
        <dbReference type="Proteomes" id="UP001060170"/>
    </source>
</evidence>
<evidence type="ECO:0000313" key="1">
    <source>
        <dbReference type="EMBL" id="KAI7940744.1"/>
    </source>
</evidence>
<reference evidence="1 2" key="3">
    <citation type="journal article" date="2022" name="Microbiol. Spectr.">
        <title>Folding features and dynamics of 3D genome architecture in plant fungal pathogens.</title>
        <authorList>
            <person name="Xia C."/>
        </authorList>
    </citation>
    <scope>NUCLEOTIDE SEQUENCE [LARGE SCALE GENOMIC DNA]</scope>
    <source>
        <strain evidence="1 2">93-210</strain>
    </source>
</reference>